<evidence type="ECO:0000313" key="5">
    <source>
        <dbReference type="Proteomes" id="UP001597181"/>
    </source>
</evidence>
<dbReference type="Pfam" id="PF00294">
    <property type="entry name" value="PfkB"/>
    <property type="match status" value="1"/>
</dbReference>
<gene>
    <name evidence="4" type="ORF">ACFQ3U_15555</name>
</gene>
<evidence type="ECO:0000256" key="2">
    <source>
        <dbReference type="ARBA" id="ARBA00022777"/>
    </source>
</evidence>
<dbReference type="InterPro" id="IPR029056">
    <property type="entry name" value="Ribokinase-like"/>
</dbReference>
<dbReference type="Gene3D" id="3.40.1190.20">
    <property type="match status" value="1"/>
</dbReference>
<proteinExistence type="predicted"/>
<evidence type="ECO:0000259" key="3">
    <source>
        <dbReference type="Pfam" id="PF00294"/>
    </source>
</evidence>
<comment type="caution">
    <text evidence="4">The sequence shown here is derived from an EMBL/GenBank/DDBJ whole genome shotgun (WGS) entry which is preliminary data.</text>
</comment>
<evidence type="ECO:0000313" key="4">
    <source>
        <dbReference type="EMBL" id="MFD1203313.1"/>
    </source>
</evidence>
<reference evidence="5" key="1">
    <citation type="journal article" date="2019" name="Int. J. Syst. Evol. Microbiol.">
        <title>The Global Catalogue of Microorganisms (GCM) 10K type strain sequencing project: providing services to taxonomists for standard genome sequencing and annotation.</title>
        <authorList>
            <consortium name="The Broad Institute Genomics Platform"/>
            <consortium name="The Broad Institute Genome Sequencing Center for Infectious Disease"/>
            <person name="Wu L."/>
            <person name="Ma J."/>
        </authorList>
    </citation>
    <scope>NUCLEOTIDE SEQUENCE [LARGE SCALE GENOMIC DNA]</scope>
    <source>
        <strain evidence="5">CCUG 50213</strain>
    </source>
</reference>
<accession>A0ABW3TV29</accession>
<feature type="domain" description="Carbohydrate kinase PfkB" evidence="3">
    <location>
        <begin position="13"/>
        <end position="296"/>
    </location>
</feature>
<dbReference type="PANTHER" id="PTHR10584">
    <property type="entry name" value="SUGAR KINASE"/>
    <property type="match status" value="1"/>
</dbReference>
<dbReference type="InterPro" id="IPR011611">
    <property type="entry name" value="PfkB_dom"/>
</dbReference>
<dbReference type="PANTHER" id="PTHR10584:SF157">
    <property type="entry name" value="SULFOFRUCTOSE KINASE"/>
    <property type="match status" value="1"/>
</dbReference>
<evidence type="ECO:0000256" key="1">
    <source>
        <dbReference type="ARBA" id="ARBA00022679"/>
    </source>
</evidence>
<keyword evidence="1" id="KW-0808">Transferase</keyword>
<keyword evidence="5" id="KW-1185">Reference proteome</keyword>
<dbReference type="Proteomes" id="UP001597181">
    <property type="component" value="Unassembled WGS sequence"/>
</dbReference>
<dbReference type="RefSeq" id="WP_343960362.1">
    <property type="nucleotide sequence ID" value="NZ_BAAAKZ010000007.1"/>
</dbReference>
<organism evidence="4 5">
    <name type="scientific">Leucobacter albus</name>
    <dbReference type="NCBI Taxonomy" id="272210"/>
    <lineage>
        <taxon>Bacteria</taxon>
        <taxon>Bacillati</taxon>
        <taxon>Actinomycetota</taxon>
        <taxon>Actinomycetes</taxon>
        <taxon>Micrococcales</taxon>
        <taxon>Microbacteriaceae</taxon>
        <taxon>Leucobacter</taxon>
    </lineage>
</organism>
<dbReference type="GO" id="GO:0016301">
    <property type="term" value="F:kinase activity"/>
    <property type="evidence" value="ECO:0007669"/>
    <property type="project" value="UniProtKB-KW"/>
</dbReference>
<dbReference type="EMBL" id="JBHTLY010000011">
    <property type="protein sequence ID" value="MFD1203313.1"/>
    <property type="molecule type" value="Genomic_DNA"/>
</dbReference>
<dbReference type="SUPFAM" id="SSF53613">
    <property type="entry name" value="Ribokinase-like"/>
    <property type="match status" value="1"/>
</dbReference>
<sequence length="317" mass="33180">MSRQPGAPALFIGDVALDEYFATDTWVMPGDKGLIETREVYVGGSIANAARVHAGFAGSAEFVSLLNHGELTQRLLAALAGDSVGVQHMLYDGTIGDQRNLIFLVGGEHIVLTPDVDDRPMRFEPEALASLAKPGYVYTTLNRAERLRAGDLDAAAVLRALRAGGRKLVFDLDVDGLADGDNELLRGAHVVMMNNHGFTRSFGAEAAESAVREWMAELDIDVVLRSRAAAGVMAYTAAETLRVPGFSVPVTDVTGAGDTLGGSLVYALGAGMPLAEAVGFAVAAASRSVMHMGPNGGVATIAEVEEFAASFATQTAN</sequence>
<name>A0ABW3TV29_9MICO</name>
<protein>
    <submittedName>
        <fullName evidence="4">Carbohydrate kinase family protein</fullName>
    </submittedName>
</protein>
<keyword evidence="2 4" id="KW-0418">Kinase</keyword>